<keyword evidence="1" id="KW-0472">Membrane</keyword>
<name>A0ABW9US11_CHLPH</name>
<evidence type="ECO:0008006" key="4">
    <source>
        <dbReference type="Google" id="ProtNLM"/>
    </source>
</evidence>
<accession>A0ABW9US11</accession>
<organism evidence="2 3">
    <name type="scientific">Chlorobium phaeovibrioides</name>
    <dbReference type="NCBI Taxonomy" id="1094"/>
    <lineage>
        <taxon>Bacteria</taxon>
        <taxon>Pseudomonadati</taxon>
        <taxon>Chlorobiota</taxon>
        <taxon>Chlorobiia</taxon>
        <taxon>Chlorobiales</taxon>
        <taxon>Chlorobiaceae</taxon>
        <taxon>Chlorobium/Pelodictyon group</taxon>
        <taxon>Chlorobium</taxon>
    </lineage>
</organism>
<keyword evidence="1" id="KW-1133">Transmembrane helix</keyword>
<comment type="caution">
    <text evidence="2">The sequence shown here is derived from an EMBL/GenBank/DDBJ whole genome shotgun (WGS) entry which is preliminary data.</text>
</comment>
<reference evidence="2 3" key="1">
    <citation type="submission" date="2019-11" db="EMBL/GenBank/DDBJ databases">
        <title>Green- and brown-colored morphotypes of Chlorobia in the stratified aquatic ecosystems of Kandalaksha Gulf (White Sea): A model for study of the accessory genome evolution.</title>
        <authorList>
            <person name="Grouzdev D.S."/>
        </authorList>
    </citation>
    <scope>NUCLEOTIDE SEQUENCE [LARGE SCALE GENOMIC DNA]</scope>
    <source>
        <strain evidence="2 3">ZM</strain>
    </source>
</reference>
<sequence length="216" mass="24540">MNTFSRLMRLHQQSLPLVPVQFDRHRSANVISWVISPVVVAPLAYLCIVMFGYRDDAARLAYISVLFSASILAPMLLIYGLKKIGKVSDYNISFREQRFLPLLVLVAVNFLGYEFMQQMHAPRFLGGILLFNAVNTVLILLVTLQWKISIHLFTFASSAALVFLQFGAQSLWLLSGVPLLMWARIELKAHNFMQTLVGSILGFAVMYLELKWWTGL</sequence>
<feature type="transmembrane region" description="Helical" evidence="1">
    <location>
        <begin position="122"/>
        <end position="143"/>
    </location>
</feature>
<feature type="transmembrane region" description="Helical" evidence="1">
    <location>
        <begin position="59"/>
        <end position="79"/>
    </location>
</feature>
<feature type="transmembrane region" description="Helical" evidence="1">
    <location>
        <begin position="30"/>
        <end position="53"/>
    </location>
</feature>
<evidence type="ECO:0000256" key="1">
    <source>
        <dbReference type="SAM" id="Phobius"/>
    </source>
</evidence>
<keyword evidence="3" id="KW-1185">Reference proteome</keyword>
<keyword evidence="1" id="KW-0812">Transmembrane</keyword>
<evidence type="ECO:0000313" key="2">
    <source>
        <dbReference type="EMBL" id="MWV54930.1"/>
    </source>
</evidence>
<protein>
    <recommendedName>
        <fullName evidence="4">Phosphatase PAP2 family protein</fullName>
    </recommendedName>
</protein>
<feature type="transmembrane region" description="Helical" evidence="1">
    <location>
        <begin position="150"/>
        <end position="172"/>
    </location>
</feature>
<evidence type="ECO:0000313" key="3">
    <source>
        <dbReference type="Proteomes" id="UP000489351"/>
    </source>
</evidence>
<proteinExistence type="predicted"/>
<dbReference type="Proteomes" id="UP000489351">
    <property type="component" value="Unassembled WGS sequence"/>
</dbReference>
<dbReference type="EMBL" id="WUBZ01000026">
    <property type="protein sequence ID" value="MWV54930.1"/>
    <property type="molecule type" value="Genomic_DNA"/>
</dbReference>
<feature type="transmembrane region" description="Helical" evidence="1">
    <location>
        <begin position="192"/>
        <end position="210"/>
    </location>
</feature>
<gene>
    <name evidence="2" type="ORF">GJ685_07640</name>
</gene>